<dbReference type="InterPro" id="IPR011008">
    <property type="entry name" value="Dimeric_a/b-barrel"/>
</dbReference>
<sequence>MIIHLAVFRWKDDVNPAQIAGLREALAELPDLIPHW</sequence>
<comment type="caution">
    <text evidence="2">The sequence shown here is derived from an EMBL/GenBank/DDBJ whole genome shotgun (WGS) entry which is preliminary data.</text>
</comment>
<dbReference type="SUPFAM" id="SSF54909">
    <property type="entry name" value="Dimeric alpha+beta barrel"/>
    <property type="match status" value="1"/>
</dbReference>
<organism evidence="2 3">
    <name type="scientific">Nonomuraea thailandensis</name>
    <dbReference type="NCBI Taxonomy" id="1188745"/>
    <lineage>
        <taxon>Bacteria</taxon>
        <taxon>Bacillati</taxon>
        <taxon>Actinomycetota</taxon>
        <taxon>Actinomycetes</taxon>
        <taxon>Streptosporangiales</taxon>
        <taxon>Streptosporangiaceae</taxon>
        <taxon>Nonomuraea</taxon>
    </lineage>
</organism>
<name>A0A9X2G8R7_9ACTN</name>
<reference evidence="2" key="1">
    <citation type="submission" date="2022-06" db="EMBL/GenBank/DDBJ databases">
        <title>Sequencing the genomes of 1000 actinobacteria strains.</title>
        <authorList>
            <person name="Klenk H.-P."/>
        </authorList>
    </citation>
    <scope>NUCLEOTIDE SEQUENCE</scope>
    <source>
        <strain evidence="2">DSM 46694</strain>
    </source>
</reference>
<evidence type="ECO:0000313" key="2">
    <source>
        <dbReference type="EMBL" id="MCP2353310.1"/>
    </source>
</evidence>
<evidence type="ECO:0000259" key="1">
    <source>
        <dbReference type="PROSITE" id="PS51502"/>
    </source>
</evidence>
<evidence type="ECO:0000313" key="3">
    <source>
        <dbReference type="Proteomes" id="UP001139648"/>
    </source>
</evidence>
<feature type="domain" description="Stress-response A/B barrel" evidence="1">
    <location>
        <begin position="2"/>
        <end position="36"/>
    </location>
</feature>
<dbReference type="Proteomes" id="UP001139648">
    <property type="component" value="Unassembled WGS sequence"/>
</dbReference>
<gene>
    <name evidence="2" type="ORF">HD597_000330</name>
</gene>
<dbReference type="Gene3D" id="3.30.70.100">
    <property type="match status" value="1"/>
</dbReference>
<dbReference type="PROSITE" id="PS51502">
    <property type="entry name" value="S_R_A_B_BARREL"/>
    <property type="match status" value="1"/>
</dbReference>
<proteinExistence type="predicted"/>
<protein>
    <recommendedName>
        <fullName evidence="1">Stress-response A/B barrel domain-containing protein</fullName>
    </recommendedName>
</protein>
<keyword evidence="3" id="KW-1185">Reference proteome</keyword>
<dbReference type="InterPro" id="IPR013097">
    <property type="entry name" value="Dabb"/>
</dbReference>
<accession>A0A9X2G8R7</accession>
<dbReference type="EMBL" id="JAMZEB010000001">
    <property type="protein sequence ID" value="MCP2353310.1"/>
    <property type="molecule type" value="Genomic_DNA"/>
</dbReference>
<dbReference type="AlphaFoldDB" id="A0A9X2G8R7"/>